<keyword evidence="4" id="KW-1185">Reference proteome</keyword>
<dbReference type="OrthoDB" id="6359816at2759"/>
<dbReference type="EMBL" id="FJUY01000001">
    <property type="protein sequence ID" value="CZT14878.1"/>
    <property type="molecule type" value="Genomic_DNA"/>
</dbReference>
<evidence type="ECO:0000256" key="1">
    <source>
        <dbReference type="SAM" id="MobiDB-lite"/>
    </source>
</evidence>
<evidence type="ECO:0000259" key="2">
    <source>
        <dbReference type="PROSITE" id="PS50097"/>
    </source>
</evidence>
<dbReference type="GeneID" id="35596160"/>
<dbReference type="RefSeq" id="XP_023621775.1">
    <property type="nucleotide sequence ID" value="XM_023766007.1"/>
</dbReference>
<proteinExistence type="predicted"/>
<protein>
    <recommendedName>
        <fullName evidence="2">BTB domain-containing protein</fullName>
    </recommendedName>
</protein>
<dbReference type="InterPro" id="IPR000210">
    <property type="entry name" value="BTB/POZ_dom"/>
</dbReference>
<dbReference type="AlphaFoldDB" id="A0A2D3UND7"/>
<dbReference type="PANTHER" id="PTHR47843">
    <property type="entry name" value="BTB DOMAIN-CONTAINING PROTEIN-RELATED"/>
    <property type="match status" value="1"/>
</dbReference>
<gene>
    <name evidence="3" type="ORF">RCC_00817</name>
</gene>
<reference evidence="3 4" key="1">
    <citation type="submission" date="2016-03" db="EMBL/GenBank/DDBJ databases">
        <authorList>
            <person name="Ploux O."/>
        </authorList>
    </citation>
    <scope>NUCLEOTIDE SEQUENCE [LARGE SCALE GENOMIC DNA]</scope>
    <source>
        <strain evidence="3 4">URUG2</strain>
    </source>
</reference>
<evidence type="ECO:0000313" key="3">
    <source>
        <dbReference type="EMBL" id="CZT14878.1"/>
    </source>
</evidence>
<dbReference type="SUPFAM" id="SSF54695">
    <property type="entry name" value="POZ domain"/>
    <property type="match status" value="1"/>
</dbReference>
<dbReference type="Proteomes" id="UP000225277">
    <property type="component" value="Unassembled WGS sequence"/>
</dbReference>
<feature type="region of interest" description="Disordered" evidence="1">
    <location>
        <begin position="111"/>
        <end position="144"/>
    </location>
</feature>
<feature type="compositionally biased region" description="Basic and acidic residues" evidence="1">
    <location>
        <begin position="111"/>
        <end position="121"/>
    </location>
</feature>
<feature type="domain" description="BTB" evidence="2">
    <location>
        <begin position="34"/>
        <end position="108"/>
    </location>
</feature>
<feature type="region of interest" description="Disordered" evidence="1">
    <location>
        <begin position="252"/>
        <end position="271"/>
    </location>
</feature>
<name>A0A2D3UND7_9PEZI</name>
<organism evidence="3 4">
    <name type="scientific">Ramularia collo-cygni</name>
    <dbReference type="NCBI Taxonomy" id="112498"/>
    <lineage>
        <taxon>Eukaryota</taxon>
        <taxon>Fungi</taxon>
        <taxon>Dikarya</taxon>
        <taxon>Ascomycota</taxon>
        <taxon>Pezizomycotina</taxon>
        <taxon>Dothideomycetes</taxon>
        <taxon>Dothideomycetidae</taxon>
        <taxon>Mycosphaerellales</taxon>
        <taxon>Mycosphaerellaceae</taxon>
        <taxon>Ramularia</taxon>
    </lineage>
</organism>
<sequence>MAPSTSVERPVSRPSPAEAARAGLLKLYHDDESTDFTITCGKDTYRVHKLVIGLQSEYIAKAIRNGFKEALEARIDLKVSATDWSCDHPEAVRLMIHYMYHLDYEADGKKAAGTRKGDGQARRKKLKTSNPPKDARDAAPGPEGDEAMLTHARVFAVAVKYDMPALRLLAAEKIEPAIRKNLKDTSFAHLITEVHLSTDESVRELRTIVARTILKNKMLLQKKDVADAINQINGLAYDLLVQSGGMALNIKGVDETNTRDSDTGSSSGEPY</sequence>
<evidence type="ECO:0000313" key="4">
    <source>
        <dbReference type="Proteomes" id="UP000225277"/>
    </source>
</evidence>
<accession>A0A2D3UND7</accession>
<dbReference type="PANTHER" id="PTHR47843:SF5">
    <property type="entry name" value="BTB_POZ DOMAIN PROTEIN"/>
    <property type="match status" value="1"/>
</dbReference>
<dbReference type="Gene3D" id="3.30.710.10">
    <property type="entry name" value="Potassium Channel Kv1.1, Chain A"/>
    <property type="match status" value="1"/>
</dbReference>
<dbReference type="CDD" id="cd18186">
    <property type="entry name" value="BTB_POZ_ZBTB_KLHL-like"/>
    <property type="match status" value="1"/>
</dbReference>
<dbReference type="STRING" id="112498.A0A2D3UND7"/>
<dbReference type="PROSITE" id="PS50097">
    <property type="entry name" value="BTB"/>
    <property type="match status" value="1"/>
</dbReference>
<dbReference type="Pfam" id="PF00651">
    <property type="entry name" value="BTB"/>
    <property type="match status" value="1"/>
</dbReference>
<dbReference type="InterPro" id="IPR011333">
    <property type="entry name" value="SKP1/BTB/POZ_sf"/>
</dbReference>
<feature type="compositionally biased region" description="Basic and acidic residues" evidence="1">
    <location>
        <begin position="252"/>
        <end position="262"/>
    </location>
</feature>